<gene>
    <name evidence="1" type="ORF">V1264_001084</name>
</gene>
<dbReference type="InterPro" id="IPR012337">
    <property type="entry name" value="RNaseH-like_sf"/>
</dbReference>
<dbReference type="SUPFAM" id="SSF53098">
    <property type="entry name" value="Ribonuclease H-like"/>
    <property type="match status" value="1"/>
</dbReference>
<evidence type="ECO:0000313" key="2">
    <source>
        <dbReference type="Proteomes" id="UP001374579"/>
    </source>
</evidence>
<accession>A0AAN9GPB2</accession>
<organism evidence="1 2">
    <name type="scientific">Littorina saxatilis</name>
    <dbReference type="NCBI Taxonomy" id="31220"/>
    <lineage>
        <taxon>Eukaryota</taxon>
        <taxon>Metazoa</taxon>
        <taxon>Spiralia</taxon>
        <taxon>Lophotrochozoa</taxon>
        <taxon>Mollusca</taxon>
        <taxon>Gastropoda</taxon>
        <taxon>Caenogastropoda</taxon>
        <taxon>Littorinimorpha</taxon>
        <taxon>Littorinoidea</taxon>
        <taxon>Littorinidae</taxon>
        <taxon>Littorina</taxon>
    </lineage>
</organism>
<dbReference type="EMBL" id="JBAMIC010000001">
    <property type="protein sequence ID" value="KAK7115156.1"/>
    <property type="molecule type" value="Genomic_DNA"/>
</dbReference>
<comment type="caution">
    <text evidence="1">The sequence shown here is derived from an EMBL/GenBank/DDBJ whole genome shotgun (WGS) entry which is preliminary data.</text>
</comment>
<reference evidence="1 2" key="1">
    <citation type="submission" date="2024-02" db="EMBL/GenBank/DDBJ databases">
        <title>Chromosome-scale genome assembly of the rough periwinkle Littorina saxatilis.</title>
        <authorList>
            <person name="De Jode A."/>
            <person name="Faria R."/>
            <person name="Formenti G."/>
            <person name="Sims Y."/>
            <person name="Smith T.P."/>
            <person name="Tracey A."/>
            <person name="Wood J.M.D."/>
            <person name="Zagrodzka Z.B."/>
            <person name="Johannesson K."/>
            <person name="Butlin R.K."/>
            <person name="Leder E.H."/>
        </authorList>
    </citation>
    <scope>NUCLEOTIDE SEQUENCE [LARGE SCALE GENOMIC DNA]</scope>
    <source>
        <strain evidence="1">Snail1</strain>
        <tissue evidence="1">Muscle</tissue>
    </source>
</reference>
<dbReference type="InterPro" id="IPR052055">
    <property type="entry name" value="Hepadnavirus_pol/RT"/>
</dbReference>
<dbReference type="PANTHER" id="PTHR33050:SF7">
    <property type="entry name" value="RIBONUCLEASE H"/>
    <property type="match status" value="1"/>
</dbReference>
<evidence type="ECO:0008006" key="3">
    <source>
        <dbReference type="Google" id="ProtNLM"/>
    </source>
</evidence>
<evidence type="ECO:0000313" key="1">
    <source>
        <dbReference type="EMBL" id="KAK7115156.1"/>
    </source>
</evidence>
<dbReference type="PANTHER" id="PTHR33050">
    <property type="entry name" value="REVERSE TRANSCRIPTASE DOMAIN-CONTAINING PROTEIN"/>
    <property type="match status" value="1"/>
</dbReference>
<sequence>MDASLMGWGAHIDDHTTFGQWTLAQASSHINMLEMEAVFLSLMEFLPFFRVEHVLIQSDNTTVVSYLNKQGRSRSLSLSHRACEIQMWCYHHEILLSAKYLSRNLNGLADSLSRSAKIVHTEWTLSHHALLRLRAHVEKPLIDLFATWYYRLLPMFVSPFPDPKAWKMNALEIILSGLTVAP</sequence>
<keyword evidence="2" id="KW-1185">Reference proteome</keyword>
<name>A0AAN9GPB2_9CAEN</name>
<protein>
    <recommendedName>
        <fullName evidence="3">RNase H type-1 domain-containing protein</fullName>
    </recommendedName>
</protein>
<proteinExistence type="predicted"/>
<dbReference type="Proteomes" id="UP001374579">
    <property type="component" value="Unassembled WGS sequence"/>
</dbReference>
<dbReference type="CDD" id="cd09275">
    <property type="entry name" value="RNase_HI_RT_DIRS1"/>
    <property type="match status" value="1"/>
</dbReference>
<dbReference type="AlphaFoldDB" id="A0AAN9GPB2"/>